<dbReference type="EMBL" id="JAGFNK010000305">
    <property type="protein sequence ID" value="KAI9453364.1"/>
    <property type="molecule type" value="Genomic_DNA"/>
</dbReference>
<protein>
    <submittedName>
        <fullName evidence="1">Uncharacterized protein</fullName>
    </submittedName>
</protein>
<reference evidence="1" key="1">
    <citation type="submission" date="2021-03" db="EMBL/GenBank/DDBJ databases">
        <title>Evolutionary priming and transition to the ectomycorrhizal habit in an iconic lineage of mushroom-forming fungi: is preadaptation a requirement?</title>
        <authorList>
            <consortium name="DOE Joint Genome Institute"/>
            <person name="Looney B.P."/>
            <person name="Miyauchi S."/>
            <person name="Morin E."/>
            <person name="Drula E."/>
            <person name="Courty P.E."/>
            <person name="Chicoki N."/>
            <person name="Fauchery L."/>
            <person name="Kohler A."/>
            <person name="Kuo A."/>
            <person name="LaButti K."/>
            <person name="Pangilinan J."/>
            <person name="Lipzen A."/>
            <person name="Riley R."/>
            <person name="Andreopoulos W."/>
            <person name="He G."/>
            <person name="Johnson J."/>
            <person name="Barry K.W."/>
            <person name="Grigoriev I.V."/>
            <person name="Nagy L."/>
            <person name="Hibbett D."/>
            <person name="Henrissat B."/>
            <person name="Matheny P.B."/>
            <person name="Labbe J."/>
            <person name="Martin A.F."/>
        </authorList>
    </citation>
    <scope>NUCLEOTIDE SEQUENCE</scope>
    <source>
        <strain evidence="1">BPL698</strain>
    </source>
</reference>
<dbReference type="Proteomes" id="UP001207468">
    <property type="component" value="Unassembled WGS sequence"/>
</dbReference>
<name>A0ACC0TZ20_9AGAM</name>
<proteinExistence type="predicted"/>
<accession>A0ACC0TZ20</accession>
<comment type="caution">
    <text evidence="1">The sequence shown here is derived from an EMBL/GenBank/DDBJ whole genome shotgun (WGS) entry which is preliminary data.</text>
</comment>
<evidence type="ECO:0000313" key="2">
    <source>
        <dbReference type="Proteomes" id="UP001207468"/>
    </source>
</evidence>
<evidence type="ECO:0000313" key="1">
    <source>
        <dbReference type="EMBL" id="KAI9453364.1"/>
    </source>
</evidence>
<gene>
    <name evidence="1" type="ORF">F5148DRAFT_1233057</name>
</gene>
<sequence length="71" mass="8092">MDFTFDTITTPGKDDLLAIMQAIQNPTWWQNMMMPGFFWPAEEGIQDHMSTIGNGMNTYQNLQQPTEGLHG</sequence>
<keyword evidence="2" id="KW-1185">Reference proteome</keyword>
<organism evidence="1 2">
    <name type="scientific">Russula earlei</name>
    <dbReference type="NCBI Taxonomy" id="71964"/>
    <lineage>
        <taxon>Eukaryota</taxon>
        <taxon>Fungi</taxon>
        <taxon>Dikarya</taxon>
        <taxon>Basidiomycota</taxon>
        <taxon>Agaricomycotina</taxon>
        <taxon>Agaricomycetes</taxon>
        <taxon>Russulales</taxon>
        <taxon>Russulaceae</taxon>
        <taxon>Russula</taxon>
    </lineage>
</organism>